<evidence type="ECO:0008006" key="3">
    <source>
        <dbReference type="Google" id="ProtNLM"/>
    </source>
</evidence>
<dbReference type="VEuPathDB" id="FungiDB:AeMF1_013808"/>
<proteinExistence type="predicted"/>
<protein>
    <recommendedName>
        <fullName evidence="3">GOLD domain-containing protein</fullName>
    </recommendedName>
</protein>
<accession>A0A6G0W8J8</accession>
<dbReference type="AlphaFoldDB" id="A0A6G0W8J8"/>
<organism evidence="1 2">
    <name type="scientific">Aphanomyces euteiches</name>
    <dbReference type="NCBI Taxonomy" id="100861"/>
    <lineage>
        <taxon>Eukaryota</taxon>
        <taxon>Sar</taxon>
        <taxon>Stramenopiles</taxon>
        <taxon>Oomycota</taxon>
        <taxon>Saprolegniomycetes</taxon>
        <taxon>Saprolegniales</taxon>
        <taxon>Verrucalvaceae</taxon>
        <taxon>Aphanomyces</taxon>
    </lineage>
</organism>
<dbReference type="Proteomes" id="UP000481153">
    <property type="component" value="Unassembled WGS sequence"/>
</dbReference>
<evidence type="ECO:0000313" key="2">
    <source>
        <dbReference type="Proteomes" id="UP000481153"/>
    </source>
</evidence>
<reference evidence="1 2" key="1">
    <citation type="submission" date="2019-07" db="EMBL/GenBank/DDBJ databases">
        <title>Genomics analysis of Aphanomyces spp. identifies a new class of oomycete effector associated with host adaptation.</title>
        <authorList>
            <person name="Gaulin E."/>
        </authorList>
    </citation>
    <scope>NUCLEOTIDE SEQUENCE [LARGE SCALE GENOMIC DNA]</scope>
    <source>
        <strain evidence="1 2">ATCC 201684</strain>
    </source>
</reference>
<dbReference type="EMBL" id="VJMJ01000304">
    <property type="protein sequence ID" value="KAF0723515.1"/>
    <property type="molecule type" value="Genomic_DNA"/>
</dbReference>
<name>A0A6G0W8J8_9STRA</name>
<sequence>MAAALAMCQTPKRFQSTPSTRMTIDLPVSKGTVVNYHLEAEGKPLSVTVALVAPPQDEQFFLERPMLQKSNGAFVGKWAIPQDGILQLRVANIHAFMSGRSFKYKLNLS</sequence>
<comment type="caution">
    <text evidence="1">The sequence shown here is derived from an EMBL/GenBank/DDBJ whole genome shotgun (WGS) entry which is preliminary data.</text>
</comment>
<evidence type="ECO:0000313" key="1">
    <source>
        <dbReference type="EMBL" id="KAF0723515.1"/>
    </source>
</evidence>
<keyword evidence="2" id="KW-1185">Reference proteome</keyword>
<gene>
    <name evidence="1" type="ORF">Ae201684_017595</name>
</gene>